<feature type="region of interest" description="Disordered" evidence="5">
    <location>
        <begin position="1"/>
        <end position="21"/>
    </location>
</feature>
<evidence type="ECO:0000256" key="1">
    <source>
        <dbReference type="ARBA" id="ARBA00006382"/>
    </source>
</evidence>
<dbReference type="Pfam" id="PF02812">
    <property type="entry name" value="ELFV_dehydrog_N"/>
    <property type="match status" value="1"/>
</dbReference>
<comment type="similarity">
    <text evidence="1 4">Belongs to the Glu/Leu/Phe/Val dehydrogenases family.</text>
</comment>
<accession>A0ABZ1BUX6</accession>
<dbReference type="SMART" id="SM00839">
    <property type="entry name" value="ELFV_dehydrog"/>
    <property type="match status" value="1"/>
</dbReference>
<evidence type="ECO:0000259" key="6">
    <source>
        <dbReference type="SMART" id="SM00839"/>
    </source>
</evidence>
<evidence type="ECO:0000313" key="7">
    <source>
        <dbReference type="EMBL" id="WRP16616.1"/>
    </source>
</evidence>
<dbReference type="PROSITE" id="PS00074">
    <property type="entry name" value="GLFV_DEHYDROGENASE"/>
    <property type="match status" value="1"/>
</dbReference>
<evidence type="ECO:0000256" key="2">
    <source>
        <dbReference type="ARBA" id="ARBA00023002"/>
    </source>
</evidence>
<dbReference type="CDD" id="cd01075">
    <property type="entry name" value="NAD_bind_Leu_Phe_Val_DH"/>
    <property type="match status" value="1"/>
</dbReference>
<keyword evidence="8" id="KW-1185">Reference proteome</keyword>
<dbReference type="Proteomes" id="UP001332192">
    <property type="component" value="Chromosome"/>
</dbReference>
<dbReference type="PANTHER" id="PTHR42722">
    <property type="entry name" value="LEUCINE DEHYDROGENASE"/>
    <property type="match status" value="1"/>
</dbReference>
<proteinExistence type="inferred from homology"/>
<dbReference type="SUPFAM" id="SSF53223">
    <property type="entry name" value="Aminoacid dehydrogenase-like, N-terminal domain"/>
    <property type="match status" value="1"/>
</dbReference>
<dbReference type="PRINTS" id="PR00082">
    <property type="entry name" value="GLFDHDRGNASE"/>
</dbReference>
<dbReference type="InterPro" id="IPR006096">
    <property type="entry name" value="Glu/Leu/Phe/Val/Trp_DH_C"/>
</dbReference>
<organism evidence="7 8">
    <name type="scientific">Carboxydichorda subterranea</name>
    <dbReference type="NCBI Taxonomy" id="3109565"/>
    <lineage>
        <taxon>Bacteria</taxon>
        <taxon>Bacillati</taxon>
        <taxon>Bacillota</taxon>
        <taxon>Limnochordia</taxon>
        <taxon>Limnochordales</taxon>
        <taxon>Geochordaceae</taxon>
        <taxon>Carboxydichorda</taxon>
    </lineage>
</organism>
<evidence type="ECO:0000256" key="4">
    <source>
        <dbReference type="RuleBase" id="RU004417"/>
    </source>
</evidence>
<protein>
    <submittedName>
        <fullName evidence="7">Glu/Leu/Phe/Val dehydrogenase dimerization domain-containing protein</fullName>
    </submittedName>
</protein>
<evidence type="ECO:0000256" key="5">
    <source>
        <dbReference type="SAM" id="MobiDB-lite"/>
    </source>
</evidence>
<dbReference type="PIRSF" id="PIRSF000188">
    <property type="entry name" value="Phe_leu_dh"/>
    <property type="match status" value="1"/>
</dbReference>
<keyword evidence="3" id="KW-0520">NAD</keyword>
<dbReference type="InterPro" id="IPR046346">
    <property type="entry name" value="Aminoacid_DH-like_N_sf"/>
</dbReference>
<dbReference type="InterPro" id="IPR006095">
    <property type="entry name" value="Glu/Leu/Phe/Val/Trp_DH"/>
</dbReference>
<dbReference type="InterPro" id="IPR033524">
    <property type="entry name" value="Glu/Leu/Phe/Val_DH_AS"/>
</dbReference>
<dbReference type="InterPro" id="IPR006097">
    <property type="entry name" value="Glu/Leu/Phe/Val/Trp_DH_dimer"/>
</dbReference>
<feature type="domain" description="Glutamate/phenylalanine/leucine/valine/L-tryptophan dehydrogenase C-terminal" evidence="6">
    <location>
        <begin position="171"/>
        <end position="380"/>
    </location>
</feature>
<dbReference type="EMBL" id="CP141615">
    <property type="protein sequence ID" value="WRP16616.1"/>
    <property type="molecule type" value="Genomic_DNA"/>
</dbReference>
<dbReference type="SUPFAM" id="SSF51735">
    <property type="entry name" value="NAD(P)-binding Rossmann-fold domains"/>
    <property type="match status" value="1"/>
</dbReference>
<dbReference type="InterPro" id="IPR016211">
    <property type="entry name" value="Glu/Phe/Leu/Val/Trp_DH_bac/arc"/>
</dbReference>
<dbReference type="InterPro" id="IPR036291">
    <property type="entry name" value="NAD(P)-bd_dom_sf"/>
</dbReference>
<dbReference type="Gene3D" id="3.40.50.10860">
    <property type="entry name" value="Leucine Dehydrogenase, chain A, domain 1"/>
    <property type="match status" value="1"/>
</dbReference>
<dbReference type="Gene3D" id="3.40.50.720">
    <property type="entry name" value="NAD(P)-binding Rossmann-like Domain"/>
    <property type="match status" value="1"/>
</dbReference>
<evidence type="ECO:0000313" key="8">
    <source>
        <dbReference type="Proteomes" id="UP001332192"/>
    </source>
</evidence>
<sequence>MGRGLHRPAGRWDAQGWPQGAAGKGVMRSMTVFESIARLGPHEQVVFAHDPPRRLRMIIAVHDTTLGPALGGCRMWPYRTEEEALEDVLRLSRAMTYKNSIHGLRLGGGKSVIIGDPRTDKTSDLFEAAGEAVERLQGRYITAEDVGTNAQDMVMMRNATAYVAGLPQTSGDPSPFTALGVFRGIQACAQALWGSSDLDGRRVAIQGVGSVGFHLARHLVQAGARVTVTDIRPEKILRAVEQLGVDSVEPDAIFDVPCDVFSPCALGGAINDDTIPRIKAPIIAGAANNQLAEPRHGDILQQRGVIYAPDYVINGGGVINVAEELTPEGYSAERARAKVERIFDRVLEVIELSRRRNIPTYRAADEIAWQRVQDARAALKAHSRR</sequence>
<dbReference type="Pfam" id="PF00208">
    <property type="entry name" value="ELFV_dehydrog"/>
    <property type="match status" value="1"/>
</dbReference>
<reference evidence="7 8" key="1">
    <citation type="journal article" date="2024" name="Front. Microbiol.">
        <title>Novel thermophilic genera Geochorda gen. nov. and Carboxydochorda gen. nov. from the deep terrestrial subsurface reveal the ecophysiological diversity in the class Limnochordia.</title>
        <authorList>
            <person name="Karnachuk O.V."/>
            <person name="Lukina A.P."/>
            <person name="Avakyan M.R."/>
            <person name="Kadnikov V.V."/>
            <person name="Begmatov S."/>
            <person name="Beletsky A.V."/>
            <person name="Vlasova K.G."/>
            <person name="Novikov A.A."/>
            <person name="Shcherbakova V.A."/>
            <person name="Mardanov A.V."/>
            <person name="Ravin N.V."/>
        </authorList>
    </citation>
    <scope>NUCLEOTIDE SEQUENCE [LARGE SCALE GENOMIC DNA]</scope>
    <source>
        <strain evidence="7 8">L945</strain>
    </source>
</reference>
<dbReference type="PANTHER" id="PTHR42722:SF1">
    <property type="entry name" value="VALINE DEHYDROGENASE"/>
    <property type="match status" value="1"/>
</dbReference>
<name>A0ABZ1BUX6_9FIRM</name>
<evidence type="ECO:0000256" key="3">
    <source>
        <dbReference type="ARBA" id="ARBA00023027"/>
    </source>
</evidence>
<keyword evidence="2 4" id="KW-0560">Oxidoreductase</keyword>
<gene>
    <name evidence="7" type="ORF">U7230_11005</name>
</gene>